<proteinExistence type="inferred from homology"/>
<dbReference type="InterPro" id="IPR011659">
    <property type="entry name" value="WD40"/>
</dbReference>
<dbReference type="Gene3D" id="2.120.10.30">
    <property type="entry name" value="TolB, C-terminal domain"/>
    <property type="match status" value="2"/>
</dbReference>
<accession>A0A4R7ZZS8</accession>
<evidence type="ECO:0000313" key="4">
    <source>
        <dbReference type="Proteomes" id="UP000295447"/>
    </source>
</evidence>
<protein>
    <submittedName>
        <fullName evidence="3">WD40 repeat protein</fullName>
    </submittedName>
</protein>
<reference evidence="3 4" key="1">
    <citation type="submission" date="2019-03" db="EMBL/GenBank/DDBJ databases">
        <title>Genomic Encyclopedia of Type Strains, Phase III (KMG-III): the genomes of soil and plant-associated and newly described type strains.</title>
        <authorList>
            <person name="Whitman W."/>
        </authorList>
    </citation>
    <scope>NUCLEOTIDE SEQUENCE [LARGE SCALE GENOMIC DNA]</scope>
    <source>
        <strain evidence="3 4">VKM Ac-2570</strain>
    </source>
</reference>
<comment type="caution">
    <text evidence="3">The sequence shown here is derived from an EMBL/GenBank/DDBJ whole genome shotgun (WGS) entry which is preliminary data.</text>
</comment>
<dbReference type="EMBL" id="SODF01000001">
    <property type="protein sequence ID" value="TDW23737.1"/>
    <property type="molecule type" value="Genomic_DNA"/>
</dbReference>
<evidence type="ECO:0000313" key="3">
    <source>
        <dbReference type="EMBL" id="TDW23737.1"/>
    </source>
</evidence>
<dbReference type="InterPro" id="IPR011042">
    <property type="entry name" value="6-blade_b-propeller_TolB-like"/>
</dbReference>
<sequence>MVQSTRRGIDRRFAIRLAAGSLLIACLLSPSIALGNASAAKPSSVTAEPMAGDRQASSTQRLVWARFHPEDETVGLITADIDGRHEHELTHPPSGVSDTDPVRSPDGRRVIFNRETADGVQIAIARVDGTGGVTIVDTGCREPCADDIDPGWTPDGRHLTFTRVIGPFDPITHDAASALLYTAREDGSHLRRLSEPGNDGSAEDNHARYAPDGKYLVFDRTRRINGTVHTAIFRMTPTGTRVQQLTAWALDATRASVSPARRGPTAGLVVFETNGVVPEAQADVATVPAACRSLDLCSAGIRLVTSNTGTSKSSFMASWSPNGQRLAYTETPGGGRAADIWTARYDGRHAFQVTRSPLSDFFPAWSF</sequence>
<keyword evidence="4" id="KW-1185">Reference proteome</keyword>
<dbReference type="OrthoDB" id="9758793at2"/>
<dbReference type="RefSeq" id="WP_134118614.1">
    <property type="nucleotide sequence ID" value="NZ_SODF01000001.1"/>
</dbReference>
<dbReference type="SUPFAM" id="SSF69304">
    <property type="entry name" value="Tricorn protease N-terminal domain"/>
    <property type="match status" value="1"/>
</dbReference>
<dbReference type="Proteomes" id="UP000295447">
    <property type="component" value="Unassembled WGS sequence"/>
</dbReference>
<evidence type="ECO:0000256" key="2">
    <source>
        <dbReference type="SAM" id="MobiDB-lite"/>
    </source>
</evidence>
<dbReference type="AlphaFoldDB" id="A0A4R7ZZS8"/>
<dbReference type="Pfam" id="PF07676">
    <property type="entry name" value="PD40"/>
    <property type="match status" value="3"/>
</dbReference>
<organism evidence="3 4">
    <name type="scientific">Kribbella kalugense</name>
    <dbReference type="NCBI Taxonomy" id="2512221"/>
    <lineage>
        <taxon>Bacteria</taxon>
        <taxon>Bacillati</taxon>
        <taxon>Actinomycetota</taxon>
        <taxon>Actinomycetes</taxon>
        <taxon>Propionibacteriales</taxon>
        <taxon>Kribbellaceae</taxon>
        <taxon>Kribbella</taxon>
    </lineage>
</organism>
<gene>
    <name evidence="3" type="ORF">EV650_2595</name>
</gene>
<feature type="region of interest" description="Disordered" evidence="2">
    <location>
        <begin position="86"/>
        <end position="106"/>
    </location>
</feature>
<dbReference type="PANTHER" id="PTHR36842">
    <property type="entry name" value="PROTEIN TOLB HOMOLOG"/>
    <property type="match status" value="1"/>
</dbReference>
<evidence type="ECO:0000256" key="1">
    <source>
        <dbReference type="ARBA" id="ARBA00009820"/>
    </source>
</evidence>
<comment type="similarity">
    <text evidence="1">Belongs to the TolB family.</text>
</comment>
<name>A0A4R7ZZS8_9ACTN</name>
<dbReference type="PANTHER" id="PTHR36842:SF1">
    <property type="entry name" value="PROTEIN TOLB"/>
    <property type="match status" value="1"/>
</dbReference>